<sequence>MEHIENASVQTIAYGITILPFIALALYDMYQVGFSWIAAGGFLLSLLNNIVWLIAIDYLSKDDHGYVAWGLALVVPMLVLGAAILYHLYKDKLTSEAGAILGCILSNKAA</sequence>
<feature type="transmembrane region" description="Helical" evidence="1">
    <location>
        <begin position="36"/>
        <end position="59"/>
    </location>
</feature>
<name>A0A3T1CXK6_9VIRU</name>
<protein>
    <submittedName>
        <fullName evidence="2">Uncharacterized protein</fullName>
    </submittedName>
</protein>
<feature type="transmembrane region" description="Helical" evidence="1">
    <location>
        <begin position="12"/>
        <end position="30"/>
    </location>
</feature>
<evidence type="ECO:0000256" key="1">
    <source>
        <dbReference type="SAM" id="Phobius"/>
    </source>
</evidence>
<keyword evidence="1" id="KW-1133">Transmembrane helix</keyword>
<evidence type="ECO:0000313" key="2">
    <source>
        <dbReference type="EMBL" id="BBI30566.1"/>
    </source>
</evidence>
<feature type="transmembrane region" description="Helical" evidence="1">
    <location>
        <begin position="66"/>
        <end position="89"/>
    </location>
</feature>
<keyword evidence="1" id="KW-0812">Transmembrane</keyword>
<dbReference type="KEGG" id="vg:80540918"/>
<keyword evidence="1" id="KW-0472">Membrane</keyword>
<reference evidence="3" key="1">
    <citation type="journal article" date="2019" name="J. Virol.">
        <title>Medusavirus, a novel large DNA virus discovered from hot spring water.</title>
        <authorList>
            <person name="Yoshikawa G."/>
            <person name="Blanc-Mathieu R."/>
            <person name="Song C."/>
            <person name="Kayama Y."/>
            <person name="Mochizuki T."/>
            <person name="Murata K."/>
            <person name="Ogata H."/>
            <person name="Takemura M."/>
        </authorList>
    </citation>
    <scope>NUCLEOTIDE SEQUENCE [LARGE SCALE GENOMIC DNA]</scope>
</reference>
<keyword evidence="3" id="KW-1185">Reference proteome</keyword>
<evidence type="ECO:0000313" key="3">
    <source>
        <dbReference type="Proteomes" id="UP001161669"/>
    </source>
</evidence>
<dbReference type="EMBL" id="AP018495">
    <property type="protein sequence ID" value="BBI30566.1"/>
    <property type="molecule type" value="Genomic_DNA"/>
</dbReference>
<proteinExistence type="predicted"/>
<organism evidence="2 3">
    <name type="scientific">Acanthamoeba castellanii medusavirus J1</name>
    <dbReference type="NCBI Taxonomy" id="3114988"/>
    <lineage>
        <taxon>Viruses</taxon>
        <taxon>Varidnaviria</taxon>
        <taxon>Bamfordvirae</taxon>
        <taxon>Nucleocytoviricota</taxon>
        <taxon>Megaviricetes</taxon>
        <taxon>Mamonoviridae</taxon>
        <taxon>Medusavirus</taxon>
        <taxon>Medusavirus medusae</taxon>
    </lineage>
</organism>
<dbReference type="Proteomes" id="UP001161669">
    <property type="component" value="Segment"/>
</dbReference>
<accession>A0A3T1CXK6</accession>